<evidence type="ECO:0000256" key="4">
    <source>
        <dbReference type="ARBA" id="ARBA00022692"/>
    </source>
</evidence>
<comment type="subcellular location">
    <subcellularLocation>
        <location evidence="1">Membrane</location>
        <topology evidence="1">Multi-pass membrane protein</topology>
    </subcellularLocation>
</comment>
<evidence type="ECO:0000256" key="7">
    <source>
        <dbReference type="ARBA" id="ARBA00043987"/>
    </source>
</evidence>
<sequence length="482" mass="51960">MRTNTYAIPIRTTMLGLLGVALIALGGMGAGAILERDPLLAQVGLSWLRYGHGRDLASMVLYLGLGLVIWAWIRLGRLVRWGEIGDFAVLVAVTVWTLPLLFAPPLFSKDIYSYLAQGQLALSGYDPYTVGPAVLQSTLSENVSWVWQHTPAPYGPLFILVAKAIVWITDASVILGVVAMRLSLAGGLVLLCWSLPGLSRHLGGKSAIALWLVAANPLVLIHLIGGAHNDLLMIGLMAAGVLLVLDRRHVLGFVLLSLAFSVKATAVVIVPFLVWIWAARLEGDKRAQFRKALLPSLAAFLGTFLVCTLIAGVSLGWIPALRSSSMIINWLSVPSAVGDFVRMVVNWFVYVDGGIFIGVARALGSVVLIWIAYTQWWASRDGEVRNAVRRGALTLLAVALLSPATLPWYFTWALALAAGFAWSTGALVTVTTASLFLLLVTFPNGDTALYSWAYLLFALVVSGLAARSLVKPDPFGLSSRYE</sequence>
<feature type="transmembrane region" description="Helical" evidence="8">
    <location>
        <begin position="355"/>
        <end position="373"/>
    </location>
</feature>
<keyword evidence="2 9" id="KW-0328">Glycosyltransferase</keyword>
<feature type="transmembrane region" description="Helical" evidence="8">
    <location>
        <begin position="253"/>
        <end position="277"/>
    </location>
</feature>
<comment type="similarity">
    <text evidence="7">Belongs to the MptA/B family.</text>
</comment>
<feature type="transmembrane region" description="Helical" evidence="8">
    <location>
        <begin position="452"/>
        <end position="470"/>
    </location>
</feature>
<evidence type="ECO:0000256" key="2">
    <source>
        <dbReference type="ARBA" id="ARBA00022676"/>
    </source>
</evidence>
<feature type="transmembrane region" description="Helical" evidence="8">
    <location>
        <begin position="55"/>
        <end position="75"/>
    </location>
</feature>
<evidence type="ECO:0000256" key="1">
    <source>
        <dbReference type="ARBA" id="ARBA00004141"/>
    </source>
</evidence>
<dbReference type="EMBL" id="JAXAVU010000012">
    <property type="protein sequence ID" value="MDX8146254.1"/>
    <property type="molecule type" value="Genomic_DNA"/>
</dbReference>
<accession>A0ABU4V4T4</accession>
<feature type="transmembrane region" description="Helical" evidence="8">
    <location>
        <begin position="393"/>
        <end position="410"/>
    </location>
</feature>
<gene>
    <name evidence="9" type="primary">mptB</name>
    <name evidence="9" type="ORF">SK854_29360</name>
</gene>
<organism evidence="9 10">
    <name type="scientific">Lentzea sokolovensis</name>
    <dbReference type="NCBI Taxonomy" id="3095429"/>
    <lineage>
        <taxon>Bacteria</taxon>
        <taxon>Bacillati</taxon>
        <taxon>Actinomycetota</taxon>
        <taxon>Actinomycetes</taxon>
        <taxon>Pseudonocardiales</taxon>
        <taxon>Pseudonocardiaceae</taxon>
        <taxon>Lentzea</taxon>
    </lineage>
</organism>
<evidence type="ECO:0000256" key="6">
    <source>
        <dbReference type="ARBA" id="ARBA00023136"/>
    </source>
</evidence>
<keyword evidence="10" id="KW-1185">Reference proteome</keyword>
<dbReference type="Pfam" id="PF26314">
    <property type="entry name" value="MptA_B_family"/>
    <property type="match status" value="1"/>
</dbReference>
<feature type="transmembrane region" description="Helical" evidence="8">
    <location>
        <begin position="87"/>
        <end position="107"/>
    </location>
</feature>
<reference evidence="9 10" key="1">
    <citation type="submission" date="2023-11" db="EMBL/GenBank/DDBJ databases">
        <title>Lentzea sokolovensis, sp. nov., Lentzea kristufkii, sp. nov., and Lentzea miocenensis, sp. nov., rare actinobacteria from Sokolov Coal Basin, Miocene lacustrine sediment, Czech Republic.</title>
        <authorList>
            <person name="Lara A."/>
            <person name="Kotroba L."/>
            <person name="Nouioui I."/>
            <person name="Neumann-Schaal M."/>
            <person name="Mast Y."/>
            <person name="Chronakova A."/>
        </authorList>
    </citation>
    <scope>NUCLEOTIDE SEQUENCE [LARGE SCALE GENOMIC DNA]</scope>
    <source>
        <strain evidence="9 10">BCCO 10_0061</strain>
    </source>
</reference>
<feature type="transmembrane region" description="Helical" evidence="8">
    <location>
        <begin position="173"/>
        <end position="195"/>
    </location>
</feature>
<evidence type="ECO:0000256" key="5">
    <source>
        <dbReference type="ARBA" id="ARBA00022989"/>
    </source>
</evidence>
<evidence type="ECO:0000256" key="3">
    <source>
        <dbReference type="ARBA" id="ARBA00022679"/>
    </source>
</evidence>
<keyword evidence="3" id="KW-0808">Transferase</keyword>
<evidence type="ECO:0000313" key="10">
    <source>
        <dbReference type="Proteomes" id="UP001285352"/>
    </source>
</evidence>
<keyword evidence="6 8" id="KW-0472">Membrane</keyword>
<protein>
    <submittedName>
        <fullName evidence="9">Polyprenol phosphomannose-dependent alpha 1,6 mannosyltransferase MptB</fullName>
    </submittedName>
</protein>
<keyword evidence="5 8" id="KW-1133">Transmembrane helix</keyword>
<keyword evidence="4 8" id="KW-0812">Transmembrane</keyword>
<dbReference type="Proteomes" id="UP001285352">
    <property type="component" value="Unassembled WGS sequence"/>
</dbReference>
<evidence type="ECO:0000256" key="8">
    <source>
        <dbReference type="SAM" id="Phobius"/>
    </source>
</evidence>
<dbReference type="GO" id="GO:0016757">
    <property type="term" value="F:glycosyltransferase activity"/>
    <property type="evidence" value="ECO:0007669"/>
    <property type="project" value="UniProtKB-KW"/>
</dbReference>
<name>A0ABU4V4T4_9PSEU</name>
<feature type="transmembrane region" description="Helical" evidence="8">
    <location>
        <begin position="231"/>
        <end position="246"/>
    </location>
</feature>
<dbReference type="NCBIfam" id="NF038066">
    <property type="entry name" value="MptB"/>
    <property type="match status" value="1"/>
</dbReference>
<comment type="caution">
    <text evidence="9">The sequence shown here is derived from an EMBL/GenBank/DDBJ whole genome shotgun (WGS) entry which is preliminary data.</text>
</comment>
<proteinExistence type="inferred from homology"/>
<feature type="transmembrane region" description="Helical" evidence="8">
    <location>
        <begin position="297"/>
        <end position="318"/>
    </location>
</feature>
<feature type="transmembrane region" description="Helical" evidence="8">
    <location>
        <begin position="207"/>
        <end position="225"/>
    </location>
</feature>
<dbReference type="InterPro" id="IPR049829">
    <property type="entry name" value="MptA/B-like"/>
</dbReference>
<evidence type="ECO:0000313" key="9">
    <source>
        <dbReference type="EMBL" id="MDX8146254.1"/>
    </source>
</evidence>
<dbReference type="RefSeq" id="WP_319978354.1">
    <property type="nucleotide sequence ID" value="NZ_JAXAVU010000012.1"/>
</dbReference>
<feature type="transmembrane region" description="Helical" evidence="8">
    <location>
        <begin position="416"/>
        <end position="440"/>
    </location>
</feature>